<feature type="transmembrane region" description="Helical" evidence="1">
    <location>
        <begin position="268"/>
        <end position="287"/>
    </location>
</feature>
<feature type="transmembrane region" description="Helical" evidence="1">
    <location>
        <begin position="213"/>
        <end position="231"/>
    </location>
</feature>
<keyword evidence="1" id="KW-1133">Transmembrane helix</keyword>
<reference evidence="2" key="1">
    <citation type="submission" date="2015-10" db="EMBL/GenBank/DDBJ databases">
        <authorList>
            <person name="Gilbert D.G."/>
        </authorList>
    </citation>
    <scope>NUCLEOTIDE SEQUENCE</scope>
</reference>
<dbReference type="GO" id="GO:0015558">
    <property type="term" value="F:secondary active p-aminobenzoyl-glutamate transmembrane transporter activity"/>
    <property type="evidence" value="ECO:0007669"/>
    <property type="project" value="InterPro"/>
</dbReference>
<dbReference type="AlphaFoldDB" id="A0A170PKR3"/>
<keyword evidence="1" id="KW-0472">Membrane</keyword>
<feature type="transmembrane region" description="Helical" evidence="1">
    <location>
        <begin position="84"/>
        <end position="103"/>
    </location>
</feature>
<feature type="transmembrane region" description="Helical" evidence="1">
    <location>
        <begin position="416"/>
        <end position="434"/>
    </location>
</feature>
<feature type="transmembrane region" description="Helical" evidence="1">
    <location>
        <begin position="486"/>
        <end position="506"/>
    </location>
</feature>
<evidence type="ECO:0000256" key="1">
    <source>
        <dbReference type="SAM" id="Phobius"/>
    </source>
</evidence>
<feature type="transmembrane region" description="Helical" evidence="1">
    <location>
        <begin position="163"/>
        <end position="183"/>
    </location>
</feature>
<accession>A0A170PKR3</accession>
<dbReference type="Pfam" id="PF03806">
    <property type="entry name" value="ABG_transport"/>
    <property type="match status" value="1"/>
</dbReference>
<evidence type="ECO:0000313" key="2">
    <source>
        <dbReference type="EMBL" id="CUS40392.1"/>
    </source>
</evidence>
<gene>
    <name evidence="2" type="ORF">MGWOODY_Tha526</name>
</gene>
<name>A0A170PKR3_9ZZZZ</name>
<feature type="transmembrane region" description="Helical" evidence="1">
    <location>
        <begin position="31"/>
        <end position="49"/>
    </location>
</feature>
<sequence length="509" mass="53912">MSLSANRTSLVQRALNKVELLGNRLPHPTLLFVYLSAFILVLSAIAAGFQLQALHPISGETISAVNLLSVDGLHKILANTVTNFTHFAPVGTVLVAMLGIGVAEKSGLFDVALRASVHKAPSTLLTAMVVFTGVMSSIAADAGYVVLIPLAAIIFQSAGRHPLAGIAAAFAGVSGGYSANLLIGPVDAMLAGLSTEAAHLVAQDYQVSATANYYFMVASTFLVTFVGTWITQRWIEPRLLESSPMNTLVDVNNGEDKNHTLTQLDKRGLRAVGLLTIIVTALLLWGLVPADGLLRNPETGSILRSPFIQGIVVIIAVYALLAGIVFARVSGRWHSNGEAITAMESAMASMASYLVLMFFAAQFVSYFAWSNLGAVSAIQGAQLLQSWDLSPTLLLAGFVIMAASINLLIGSASAKWALLAPIFVPMLLLAGISPEATQMAFRVGDSSTNIITPLMPYFGVVVAYVQRYQPTAGIGTIMSMMLPYSVGFLIFWSGLMVLWLTLGLPLGPS</sequence>
<feature type="transmembrane region" description="Helical" evidence="1">
    <location>
        <begin position="307"/>
        <end position="329"/>
    </location>
</feature>
<feature type="transmembrane region" description="Helical" evidence="1">
    <location>
        <begin position="123"/>
        <end position="151"/>
    </location>
</feature>
<feature type="transmembrane region" description="Helical" evidence="1">
    <location>
        <begin position="389"/>
        <end position="409"/>
    </location>
</feature>
<dbReference type="PANTHER" id="PTHR30282:SF0">
    <property type="entry name" value="P-AMINOBENZOYL-GLUTAMATE TRANSPORT PROTEIN"/>
    <property type="match status" value="1"/>
</dbReference>
<protein>
    <submittedName>
        <fullName evidence="2">Aminobenzoyl-glutamate transport protein</fullName>
    </submittedName>
</protein>
<dbReference type="GO" id="GO:1902604">
    <property type="term" value="P:p-aminobenzoyl-glutamate transmembrane transport"/>
    <property type="evidence" value="ECO:0007669"/>
    <property type="project" value="InterPro"/>
</dbReference>
<feature type="transmembrane region" description="Helical" evidence="1">
    <location>
        <begin position="446"/>
        <end position="465"/>
    </location>
</feature>
<feature type="transmembrane region" description="Helical" evidence="1">
    <location>
        <begin position="350"/>
        <end position="369"/>
    </location>
</feature>
<dbReference type="InterPro" id="IPR004697">
    <property type="entry name" value="AbgT"/>
</dbReference>
<keyword evidence="1" id="KW-0812">Transmembrane</keyword>
<dbReference type="PANTHER" id="PTHR30282">
    <property type="entry name" value="P-AMINOBENZOYL GLUTAMATE TRANSPORTER"/>
    <property type="match status" value="1"/>
</dbReference>
<organism evidence="2">
    <name type="scientific">hydrothermal vent metagenome</name>
    <dbReference type="NCBI Taxonomy" id="652676"/>
    <lineage>
        <taxon>unclassified sequences</taxon>
        <taxon>metagenomes</taxon>
        <taxon>ecological metagenomes</taxon>
    </lineage>
</organism>
<dbReference type="EMBL" id="CZQC01000014">
    <property type="protein sequence ID" value="CUS40392.1"/>
    <property type="molecule type" value="Genomic_DNA"/>
</dbReference>
<proteinExistence type="predicted"/>